<dbReference type="RefSeq" id="WP_258389006.1">
    <property type="nucleotide sequence ID" value="NZ_CP091430.1"/>
</dbReference>
<protein>
    <recommendedName>
        <fullName evidence="6">Carbohydrate-binding domain-containing protein</fullName>
    </recommendedName>
</protein>
<evidence type="ECO:0000313" key="4">
    <source>
        <dbReference type="EMBL" id="UVI32955.1"/>
    </source>
</evidence>
<proteinExistence type="predicted"/>
<sequence length="1565" mass="169297">MRKWISGLLAAMLLASLFASAALADDSGSDTGAPSVIRTTFQTQLGYTDQYDVKSDAVMVYATKAEGLAELIRSWKDRGYRVDAMISISHDWEGIYELGTLSGEPHPEVVQTRKDGSDFRHVDPRTGYVTPTQGWNDYVLDIAKRTVDEGAHAIVFEEPEYWTEAGYEGAFKSEWQAYYGEPWEDPASSEQARYKSEKLKSYLYTRSLDYISSELKAYKPGIEVWVASHSTVNYNSYGIVAANIAYYDLPGIDGFIGQAWSDTARYPIPFEGAQQERVFDSAYLEYSSLSELQTPGDGKSFYALADPKADDPNLANGWDQVESYYKQTISAQFLQPKIEKFEIMPWPSRAFVPAPMAYKTVQMNIFEASKAIHGQPYRMEAGSPGVTFLISDTMTYQRGAAPTAASEAMYGPTAPLVAKGIPVRVLPVERVSATALADTKVLVMSYDSWKPLKASYNQAIADWVKQGGVLLYLGGENSFQNVGEWWDDSGIGSPQQDLWNKLGLTISNPTAEAVAQREATLQPTAAAQAIDGGQTASIPKRYALTSYALSGDAEPLYTHDGHTVSFRQTAGQGQVIYFGASPGYFSSSDKAARLLRGLTKYALGQAGAAYAESNTMTAYRGPIVAVQSMEQPAVIPGRYIDLWDPRLGVVDDKTILAGSSALLYDIADIDTSAAPRVYFANGEITNKRETAAETVVTVSGPKDAQAAVRLGSANRYPQQVTATDAEGQPAAVRAEWENASRTLLVQFEHQSKGVTVRVDWSTQAVPDSPQQQLGEFVIRTNNGNEDAPYKGTFVGEVGSTNEFRFADGTSKMVYRLNLNEFPQGELMLELANNFTVELSPDGAAWEEILNAQAMTGHDEHNMGNRDKYAVDTEGHTAADGTIYVRIGDASTGDGWGGALFGIYVRYMQQVSPLGLSHQPDRADLTGERPAQMNVLVTNRSGQTQQVELEAIPIVQPMELVSFVPGTADESPYLIKDHQTGVNAGNFRFTDGERYAIYKFVLPEGINEPRLSLDIGNQFEIAFAKGLTIQPDDPQWALVASDWTVADRELQPVTDLGNRKVRSYDVGDYATGDRVLYVKISDSFPEDGHGALLSKAALSGERTVPLDVTATPSRFELGSAQSKVVAVTLAATDDTPAGEYRLKLKATSGAGEAVHALPVGVRQGVPSYSARQAETDIAIDGVVSAGEWDGAEEINVSPESPAVKKHGKVWGAIADGADLTSRYKIKWDAEYLYLLEQRTDNVIHFTNTGAQMYLSDATMLFLDIDRNKSGSGYRDGDFAIMVTPGGVKGAENPHVFIREGHDNGVREYAYDGGEVAAQATDGGYTLELAIPWSDLNVYPFTPKGGAAIGMSLLATDNDDQDGNAKWGQAMWAGDGDNQALWADMTFNGAERLEMTLPSELAVGASADAALQVVFSDGTVKPAAGELTFVSSDAGVAAVDAATGKVTGVKRGEAVIAVTSSRYLGLIGEFRIVIEPVLRSISIQLPSPLQAGRSDYAIVIGHYNDGIDSRITEGLAFSSEKTKVATVDADTGLIRAIKPGNSRITASVIGIDAMKATAKLLVHPAKP</sequence>
<name>A0ABY5SKB4_9BACL</name>
<accession>A0ABY5SKB4</accession>
<feature type="domain" description="Carbohydrate-binding" evidence="3">
    <location>
        <begin position="1178"/>
        <end position="1391"/>
    </location>
</feature>
<dbReference type="Gene3D" id="2.60.40.1190">
    <property type="match status" value="1"/>
</dbReference>
<dbReference type="SUPFAM" id="SSF49373">
    <property type="entry name" value="Invasin/intimin cell-adhesion fragments"/>
    <property type="match status" value="2"/>
</dbReference>
<dbReference type="InterPro" id="IPR029062">
    <property type="entry name" value="Class_I_gatase-like"/>
</dbReference>
<evidence type="ECO:0000259" key="2">
    <source>
        <dbReference type="Pfam" id="PF02368"/>
    </source>
</evidence>
<dbReference type="SUPFAM" id="SSF49344">
    <property type="entry name" value="CBD9-like"/>
    <property type="match status" value="1"/>
</dbReference>
<dbReference type="Gene3D" id="2.60.40.1080">
    <property type="match status" value="2"/>
</dbReference>
<dbReference type="Pfam" id="PF06452">
    <property type="entry name" value="CBM9_1"/>
    <property type="match status" value="1"/>
</dbReference>
<evidence type="ECO:0000259" key="3">
    <source>
        <dbReference type="Pfam" id="PF06452"/>
    </source>
</evidence>
<dbReference type="InterPro" id="IPR008964">
    <property type="entry name" value="Invasin/intimin_cell_adhesion"/>
</dbReference>
<feature type="chain" id="PRO_5047429901" description="Carbohydrate-binding domain-containing protein" evidence="1">
    <location>
        <begin position="22"/>
        <end position="1565"/>
    </location>
</feature>
<evidence type="ECO:0000313" key="5">
    <source>
        <dbReference type="Proteomes" id="UP001057877"/>
    </source>
</evidence>
<dbReference type="InterPro" id="IPR010502">
    <property type="entry name" value="Carb-bd_dom_fam9"/>
</dbReference>
<evidence type="ECO:0000256" key="1">
    <source>
        <dbReference type="SAM" id="SignalP"/>
    </source>
</evidence>
<reference evidence="4" key="1">
    <citation type="submission" date="2022-01" db="EMBL/GenBank/DDBJ databases">
        <title>Paenibacillus spongiae sp. nov., isolated from marine sponge.</title>
        <authorList>
            <person name="Li Z."/>
            <person name="Zhang M."/>
        </authorList>
    </citation>
    <scope>NUCLEOTIDE SEQUENCE</scope>
    <source>
        <strain evidence="4">PHS-Z3</strain>
    </source>
</reference>
<dbReference type="EMBL" id="CP091430">
    <property type="protein sequence ID" value="UVI32955.1"/>
    <property type="molecule type" value="Genomic_DNA"/>
</dbReference>
<keyword evidence="5" id="KW-1185">Reference proteome</keyword>
<dbReference type="InterPro" id="IPR003343">
    <property type="entry name" value="Big_2"/>
</dbReference>
<organism evidence="4 5">
    <name type="scientific">Paenibacillus spongiae</name>
    <dbReference type="NCBI Taxonomy" id="2909671"/>
    <lineage>
        <taxon>Bacteria</taxon>
        <taxon>Bacillati</taxon>
        <taxon>Bacillota</taxon>
        <taxon>Bacilli</taxon>
        <taxon>Bacillales</taxon>
        <taxon>Paenibacillaceae</taxon>
        <taxon>Paenibacillus</taxon>
    </lineage>
</organism>
<dbReference type="Pfam" id="PF02368">
    <property type="entry name" value="Big_2"/>
    <property type="match status" value="1"/>
</dbReference>
<dbReference type="Gene3D" id="3.40.50.880">
    <property type="match status" value="1"/>
</dbReference>
<gene>
    <name evidence="4" type="ORF">L1F29_14440</name>
</gene>
<feature type="domain" description="BIG2" evidence="2">
    <location>
        <begin position="1410"/>
        <end position="1459"/>
    </location>
</feature>
<dbReference type="SUPFAM" id="SSF52317">
    <property type="entry name" value="Class I glutamine amidotransferase-like"/>
    <property type="match status" value="1"/>
</dbReference>
<evidence type="ECO:0008006" key="6">
    <source>
        <dbReference type="Google" id="ProtNLM"/>
    </source>
</evidence>
<feature type="signal peptide" evidence="1">
    <location>
        <begin position="1"/>
        <end position="21"/>
    </location>
</feature>
<keyword evidence="1" id="KW-0732">Signal</keyword>
<dbReference type="Proteomes" id="UP001057877">
    <property type="component" value="Chromosome"/>
</dbReference>